<reference evidence="3 4" key="2">
    <citation type="journal article" date="2011" name="J. Bacteriol.">
        <title>Complete genome sequence of the anaerobic, halophilic alkalithermophile Natranaerobius thermophilus JW/NM-WN-LF.</title>
        <authorList>
            <person name="Zhao B."/>
            <person name="Mesbah N.M."/>
            <person name="Dalin E."/>
            <person name="Goodwin L."/>
            <person name="Nolan M."/>
            <person name="Pitluck S."/>
            <person name="Chertkov O."/>
            <person name="Brettin T.S."/>
            <person name="Han J."/>
            <person name="Larimer F.W."/>
            <person name="Land M.L."/>
            <person name="Hauser L."/>
            <person name="Kyrpides N."/>
            <person name="Wiegel J."/>
        </authorList>
    </citation>
    <scope>NUCLEOTIDE SEQUENCE [LARGE SCALE GENOMIC DNA]</scope>
    <source>
        <strain evidence="4">ATCC BAA-1301 / DSM 18059 / JW/NM-WN-LF</strain>
    </source>
</reference>
<dbReference type="InterPro" id="IPR003018">
    <property type="entry name" value="GAF"/>
</dbReference>
<dbReference type="RefSeq" id="WP_012447251.1">
    <property type="nucleotide sequence ID" value="NC_010718.1"/>
</dbReference>
<organism evidence="3 4">
    <name type="scientific">Natranaerobius thermophilus (strain ATCC BAA-1301 / DSM 18059 / JW/NM-WN-LF)</name>
    <dbReference type="NCBI Taxonomy" id="457570"/>
    <lineage>
        <taxon>Bacteria</taxon>
        <taxon>Bacillati</taxon>
        <taxon>Bacillota</taxon>
        <taxon>Clostridia</taxon>
        <taxon>Natranaerobiales</taxon>
        <taxon>Natranaerobiaceae</taxon>
        <taxon>Natranaerobius</taxon>
    </lineage>
</organism>
<proteinExistence type="predicted"/>
<feature type="coiled-coil region" evidence="1">
    <location>
        <begin position="6"/>
        <end position="33"/>
    </location>
</feature>
<dbReference type="Pfam" id="PF13185">
    <property type="entry name" value="GAF_2"/>
    <property type="match status" value="1"/>
</dbReference>
<reference evidence="3 4" key="1">
    <citation type="submission" date="2008-04" db="EMBL/GenBank/DDBJ databases">
        <title>Complete sequence of chromosome of Natranaerobius thermophilus JW/NM-WN-LF.</title>
        <authorList>
            <consortium name="US DOE Joint Genome Institute"/>
            <person name="Copeland A."/>
            <person name="Lucas S."/>
            <person name="Lapidus A."/>
            <person name="Glavina del Rio T."/>
            <person name="Dalin E."/>
            <person name="Tice H."/>
            <person name="Bruce D."/>
            <person name="Goodwin L."/>
            <person name="Pitluck S."/>
            <person name="Chertkov O."/>
            <person name="Brettin T."/>
            <person name="Detter J.C."/>
            <person name="Han C."/>
            <person name="Kuske C.R."/>
            <person name="Schmutz J."/>
            <person name="Larimer F."/>
            <person name="Land M."/>
            <person name="Hauser L."/>
            <person name="Kyrpides N."/>
            <person name="Lykidis A."/>
            <person name="Mesbah N.M."/>
            <person name="Wiegel J."/>
        </authorList>
    </citation>
    <scope>NUCLEOTIDE SEQUENCE [LARGE SCALE GENOMIC DNA]</scope>
    <source>
        <strain evidence="4">ATCC BAA-1301 / DSM 18059 / JW/NM-WN-LF</strain>
    </source>
</reference>
<keyword evidence="1" id="KW-0175">Coiled coil</keyword>
<dbReference type="InterPro" id="IPR052155">
    <property type="entry name" value="Biofilm_reg_signaling"/>
</dbReference>
<gene>
    <name evidence="3" type="ordered locus">Nther_0784</name>
</gene>
<dbReference type="STRING" id="457570.Nther_0784"/>
<dbReference type="Proteomes" id="UP000001683">
    <property type="component" value="Chromosome"/>
</dbReference>
<protein>
    <submittedName>
        <fullName evidence="3">Putative PAS/PAC sensor protein</fullName>
    </submittedName>
</protein>
<dbReference type="PROSITE" id="PS50112">
    <property type="entry name" value="PAS"/>
    <property type="match status" value="1"/>
</dbReference>
<dbReference type="InterPro" id="IPR029016">
    <property type="entry name" value="GAF-like_dom_sf"/>
</dbReference>
<dbReference type="Gene3D" id="3.30.450.20">
    <property type="entry name" value="PAS domain"/>
    <property type="match status" value="1"/>
</dbReference>
<dbReference type="PANTHER" id="PTHR44757">
    <property type="entry name" value="DIGUANYLATE CYCLASE DGCP"/>
    <property type="match status" value="1"/>
</dbReference>
<dbReference type="eggNOG" id="COG2203">
    <property type="taxonomic scope" value="Bacteria"/>
</dbReference>
<name>B2A7R9_NATTJ</name>
<dbReference type="Gene3D" id="3.30.450.40">
    <property type="match status" value="1"/>
</dbReference>
<dbReference type="InParanoid" id="B2A7R9"/>
<dbReference type="InterPro" id="IPR035965">
    <property type="entry name" value="PAS-like_dom_sf"/>
</dbReference>
<evidence type="ECO:0000259" key="2">
    <source>
        <dbReference type="PROSITE" id="PS50112"/>
    </source>
</evidence>
<dbReference type="NCBIfam" id="TIGR00229">
    <property type="entry name" value="sensory_box"/>
    <property type="match status" value="1"/>
</dbReference>
<dbReference type="SMART" id="SM00091">
    <property type="entry name" value="PAS"/>
    <property type="match status" value="1"/>
</dbReference>
<dbReference type="SUPFAM" id="SSF55785">
    <property type="entry name" value="PYP-like sensor domain (PAS domain)"/>
    <property type="match status" value="1"/>
</dbReference>
<sequence>MSSQNQDDCKKQLKELQNQYQKLQQEYETILNSTHDLIFFIGVEKNGTFRFLKGNNQYQKLTGYSQEKIAGKTMYQLFDQEIADFLCNNYKKCCKTKDVITLEETLPFPNGTRTYSTTLTPIIENGEVIQIVGFSQDITEHKLMENRRMYRNKILTALANKEELADVLSLTIQWLESEDPQAKGAIMLLDKNKEKLHLAAAPSLPDEFKQEIDGLRIEKAGVACSAAAHSGKRSVVEDTFTHPDYHFKELAQKFNLRSCWSEPVYSSQGEIIATFVVYHNKPKSPDEKDLKDLKFLLTQPG</sequence>
<dbReference type="HOGENOM" id="CLU_923857_0_0_9"/>
<keyword evidence="4" id="KW-1185">Reference proteome</keyword>
<feature type="domain" description="PAS" evidence="2">
    <location>
        <begin position="23"/>
        <end position="81"/>
    </location>
</feature>
<dbReference type="EMBL" id="CP001034">
    <property type="protein sequence ID" value="ACB84371.1"/>
    <property type="molecule type" value="Genomic_DNA"/>
</dbReference>
<evidence type="ECO:0000313" key="4">
    <source>
        <dbReference type="Proteomes" id="UP000001683"/>
    </source>
</evidence>
<dbReference type="Pfam" id="PF08448">
    <property type="entry name" value="PAS_4"/>
    <property type="match status" value="1"/>
</dbReference>
<dbReference type="InterPro" id="IPR013656">
    <property type="entry name" value="PAS_4"/>
</dbReference>
<accession>B2A7R9</accession>
<dbReference type="AlphaFoldDB" id="B2A7R9"/>
<dbReference type="SUPFAM" id="SSF55781">
    <property type="entry name" value="GAF domain-like"/>
    <property type="match status" value="1"/>
</dbReference>
<dbReference type="OrthoDB" id="9759607at2"/>
<dbReference type="InterPro" id="IPR000014">
    <property type="entry name" value="PAS"/>
</dbReference>
<dbReference type="KEGG" id="nth:Nther_0784"/>
<evidence type="ECO:0000313" key="3">
    <source>
        <dbReference type="EMBL" id="ACB84371.1"/>
    </source>
</evidence>
<evidence type="ECO:0000256" key="1">
    <source>
        <dbReference type="SAM" id="Coils"/>
    </source>
</evidence>
<dbReference type="PANTHER" id="PTHR44757:SF2">
    <property type="entry name" value="BIOFILM ARCHITECTURE MAINTENANCE PROTEIN MBAA"/>
    <property type="match status" value="1"/>
</dbReference>
<dbReference type="CDD" id="cd00130">
    <property type="entry name" value="PAS"/>
    <property type="match status" value="1"/>
</dbReference>